<organism evidence="3 4">
    <name type="scientific">Streptomyces boncukensis</name>
    <dbReference type="NCBI Taxonomy" id="2711219"/>
    <lineage>
        <taxon>Bacteria</taxon>
        <taxon>Bacillati</taxon>
        <taxon>Actinomycetota</taxon>
        <taxon>Actinomycetes</taxon>
        <taxon>Kitasatosporales</taxon>
        <taxon>Streptomycetaceae</taxon>
        <taxon>Streptomyces</taxon>
    </lineage>
</organism>
<keyword evidence="2" id="KW-0732">Signal</keyword>
<evidence type="ECO:0000256" key="2">
    <source>
        <dbReference type="SAM" id="SignalP"/>
    </source>
</evidence>
<keyword evidence="1" id="KW-1133">Transmembrane helix</keyword>
<protein>
    <submittedName>
        <fullName evidence="3">Uncharacterized protein</fullName>
    </submittedName>
</protein>
<evidence type="ECO:0000313" key="3">
    <source>
        <dbReference type="EMBL" id="NGO70181.1"/>
    </source>
</evidence>
<gene>
    <name evidence="3" type="ORF">G5C65_17855</name>
</gene>
<sequence length="63" mass="6367">MTATRVLIACVAVLFAAGTALAAGLLADDGLPPRNRLPHMGTTFVLTLSAEAIVLGIAGFSVE</sequence>
<name>A0A6G4X0I8_9ACTN</name>
<comment type="caution">
    <text evidence="3">The sequence shown here is derived from an EMBL/GenBank/DDBJ whole genome shotgun (WGS) entry which is preliminary data.</text>
</comment>
<evidence type="ECO:0000313" key="4">
    <source>
        <dbReference type="Proteomes" id="UP000477722"/>
    </source>
</evidence>
<dbReference type="AlphaFoldDB" id="A0A6G4X0I8"/>
<keyword evidence="1" id="KW-0812">Transmembrane</keyword>
<accession>A0A6G4X0I8</accession>
<dbReference type="RefSeq" id="WP_165299852.1">
    <property type="nucleotide sequence ID" value="NZ_JAAKZZ010000174.1"/>
</dbReference>
<keyword evidence="4" id="KW-1185">Reference proteome</keyword>
<dbReference type="EMBL" id="JAAKZZ010000174">
    <property type="protein sequence ID" value="NGO70181.1"/>
    <property type="molecule type" value="Genomic_DNA"/>
</dbReference>
<feature type="transmembrane region" description="Helical" evidence="1">
    <location>
        <begin position="38"/>
        <end position="62"/>
    </location>
</feature>
<dbReference type="Proteomes" id="UP000477722">
    <property type="component" value="Unassembled WGS sequence"/>
</dbReference>
<feature type="chain" id="PRO_5026139890" evidence="2">
    <location>
        <begin position="23"/>
        <end position="63"/>
    </location>
</feature>
<reference evidence="3 4" key="1">
    <citation type="submission" date="2020-02" db="EMBL/GenBank/DDBJ databases">
        <title>Whole-genome analyses of novel actinobacteria.</title>
        <authorList>
            <person name="Sahin N."/>
            <person name="Tatar D."/>
        </authorList>
    </citation>
    <scope>NUCLEOTIDE SEQUENCE [LARGE SCALE GENOMIC DNA]</scope>
    <source>
        <strain evidence="3 4">SB3404</strain>
    </source>
</reference>
<feature type="signal peptide" evidence="2">
    <location>
        <begin position="1"/>
        <end position="22"/>
    </location>
</feature>
<keyword evidence="1" id="KW-0472">Membrane</keyword>
<proteinExistence type="predicted"/>
<evidence type="ECO:0000256" key="1">
    <source>
        <dbReference type="SAM" id="Phobius"/>
    </source>
</evidence>